<sequence length="74" mass="8148">MYVSFPMDLVSPQGDIHNVSCSRNTTHGSSRSCDLPKFGKINLSTLLCTELDLGLFMKDVDKGVSFNFPLDGIH</sequence>
<accession>A2Q220</accession>
<dbReference type="EMBL" id="AC149206">
    <property type="protein sequence ID" value="ABN05987.1"/>
    <property type="molecule type" value="Genomic_DNA"/>
</dbReference>
<evidence type="ECO:0000313" key="1">
    <source>
        <dbReference type="EMBL" id="ABN05987.1"/>
    </source>
</evidence>
<reference evidence="1" key="2">
    <citation type="submission" date="2007-03" db="EMBL/GenBank/DDBJ databases">
        <authorList>
            <consortium name="The International Medicago Genome Annotation Group"/>
        </authorList>
    </citation>
    <scope>NUCLEOTIDE SEQUENCE</scope>
</reference>
<organism evidence="1">
    <name type="scientific">Medicago truncatula</name>
    <name type="common">Barrel medic</name>
    <name type="synonym">Medicago tribuloides</name>
    <dbReference type="NCBI Taxonomy" id="3880"/>
    <lineage>
        <taxon>Eukaryota</taxon>
        <taxon>Viridiplantae</taxon>
        <taxon>Streptophyta</taxon>
        <taxon>Embryophyta</taxon>
        <taxon>Tracheophyta</taxon>
        <taxon>Spermatophyta</taxon>
        <taxon>Magnoliopsida</taxon>
        <taxon>eudicotyledons</taxon>
        <taxon>Gunneridae</taxon>
        <taxon>Pentapetalae</taxon>
        <taxon>rosids</taxon>
        <taxon>fabids</taxon>
        <taxon>Fabales</taxon>
        <taxon>Fabaceae</taxon>
        <taxon>Papilionoideae</taxon>
        <taxon>50 kb inversion clade</taxon>
        <taxon>NPAAA clade</taxon>
        <taxon>Hologalegina</taxon>
        <taxon>IRL clade</taxon>
        <taxon>Trifolieae</taxon>
        <taxon>Medicago</taxon>
    </lineage>
</organism>
<protein>
    <submittedName>
        <fullName evidence="1">Uncharacterized protein</fullName>
    </submittedName>
</protein>
<dbReference type="AlphaFoldDB" id="A2Q220"/>
<name>A2Q220_MEDTR</name>
<proteinExistence type="predicted"/>
<reference evidence="1" key="1">
    <citation type="submission" date="2004-06" db="EMBL/GenBank/DDBJ databases">
        <authorList>
            <person name="Town C.D."/>
        </authorList>
    </citation>
    <scope>NUCLEOTIDE SEQUENCE</scope>
</reference>
<gene>
    <name evidence="1" type="ORF">MtrDRAFT_AC149206g27v2</name>
</gene>